<accession>A0A6L2L4V5</accession>
<name>A0A6L2L4V5_TANCI</name>
<gene>
    <name evidence="1" type="ORF">Tci_027740</name>
</gene>
<dbReference type="AlphaFoldDB" id="A0A6L2L4V5"/>
<proteinExistence type="predicted"/>
<sequence>MARSGIGLEDVQTCYHSTYRCARCGDRDTMKDDLIVGGFKENYLSRSLMHNFETQRDNDQNEEVTANIKRDDIVAMV</sequence>
<comment type="caution">
    <text evidence="1">The sequence shown here is derived from an EMBL/GenBank/DDBJ whole genome shotgun (WGS) entry which is preliminary data.</text>
</comment>
<evidence type="ECO:0000313" key="1">
    <source>
        <dbReference type="EMBL" id="GEU55762.1"/>
    </source>
</evidence>
<organism evidence="1">
    <name type="scientific">Tanacetum cinerariifolium</name>
    <name type="common">Dalmatian daisy</name>
    <name type="synonym">Chrysanthemum cinerariifolium</name>
    <dbReference type="NCBI Taxonomy" id="118510"/>
    <lineage>
        <taxon>Eukaryota</taxon>
        <taxon>Viridiplantae</taxon>
        <taxon>Streptophyta</taxon>
        <taxon>Embryophyta</taxon>
        <taxon>Tracheophyta</taxon>
        <taxon>Spermatophyta</taxon>
        <taxon>Magnoliopsida</taxon>
        <taxon>eudicotyledons</taxon>
        <taxon>Gunneridae</taxon>
        <taxon>Pentapetalae</taxon>
        <taxon>asterids</taxon>
        <taxon>campanulids</taxon>
        <taxon>Asterales</taxon>
        <taxon>Asteraceae</taxon>
        <taxon>Asteroideae</taxon>
        <taxon>Anthemideae</taxon>
        <taxon>Anthemidinae</taxon>
        <taxon>Tanacetum</taxon>
    </lineage>
</organism>
<reference evidence="1" key="1">
    <citation type="journal article" date="2019" name="Sci. Rep.">
        <title>Draft genome of Tanacetum cinerariifolium, the natural source of mosquito coil.</title>
        <authorList>
            <person name="Yamashiro T."/>
            <person name="Shiraishi A."/>
            <person name="Satake H."/>
            <person name="Nakayama K."/>
        </authorList>
    </citation>
    <scope>NUCLEOTIDE SEQUENCE</scope>
</reference>
<dbReference type="EMBL" id="BKCJ010003549">
    <property type="protein sequence ID" value="GEU55762.1"/>
    <property type="molecule type" value="Genomic_DNA"/>
</dbReference>
<protein>
    <submittedName>
        <fullName evidence="1">Uncharacterized protein</fullName>
    </submittedName>
</protein>